<keyword evidence="3" id="KW-1133">Transmembrane helix</keyword>
<name>A0AAV2QXV0_MEGNR</name>
<accession>A0AAV2QXV0</accession>
<protein>
    <submittedName>
        <fullName evidence="4">Uncharacterized protein</fullName>
    </submittedName>
</protein>
<dbReference type="Proteomes" id="UP001497623">
    <property type="component" value="Unassembled WGS sequence"/>
</dbReference>
<keyword evidence="1" id="KW-0175">Coiled coil</keyword>
<dbReference type="AlphaFoldDB" id="A0AAV2QXV0"/>
<keyword evidence="3" id="KW-0472">Membrane</keyword>
<evidence type="ECO:0000256" key="1">
    <source>
        <dbReference type="SAM" id="Coils"/>
    </source>
</evidence>
<sequence length="178" mass="20283">RKKVVMIGRSIRWLGMFAVVYAVGAMEIRVESELKDLNAELSREKRQVQDVGRMAFFTPLPFPVPLLDEGWIQNNRPNCKGRNRFRPECQPNNGKANCNLIRNRDLPVCRKQAVVDGVVAEAFAKVQWFNQLASPNKSALRIPNLPGTPNKAEQRRLYPLGGSMQRDRPFQPCVTPRL</sequence>
<reference evidence="4 5" key="1">
    <citation type="submission" date="2024-05" db="EMBL/GenBank/DDBJ databases">
        <authorList>
            <person name="Wallberg A."/>
        </authorList>
    </citation>
    <scope>NUCLEOTIDE SEQUENCE [LARGE SCALE GENOMIC DNA]</scope>
</reference>
<keyword evidence="3" id="KW-0812">Transmembrane</keyword>
<evidence type="ECO:0000256" key="3">
    <source>
        <dbReference type="SAM" id="Phobius"/>
    </source>
</evidence>
<feature type="region of interest" description="Disordered" evidence="2">
    <location>
        <begin position="142"/>
        <end position="178"/>
    </location>
</feature>
<feature type="non-terminal residue" evidence="4">
    <location>
        <position position="1"/>
    </location>
</feature>
<organism evidence="4 5">
    <name type="scientific">Meganyctiphanes norvegica</name>
    <name type="common">Northern krill</name>
    <name type="synonym">Thysanopoda norvegica</name>
    <dbReference type="NCBI Taxonomy" id="48144"/>
    <lineage>
        <taxon>Eukaryota</taxon>
        <taxon>Metazoa</taxon>
        <taxon>Ecdysozoa</taxon>
        <taxon>Arthropoda</taxon>
        <taxon>Crustacea</taxon>
        <taxon>Multicrustacea</taxon>
        <taxon>Malacostraca</taxon>
        <taxon>Eumalacostraca</taxon>
        <taxon>Eucarida</taxon>
        <taxon>Euphausiacea</taxon>
        <taxon>Euphausiidae</taxon>
        <taxon>Meganyctiphanes</taxon>
    </lineage>
</organism>
<feature type="coiled-coil region" evidence="1">
    <location>
        <begin position="27"/>
        <end position="54"/>
    </location>
</feature>
<gene>
    <name evidence="4" type="ORF">MNOR_LOCUS17208</name>
</gene>
<evidence type="ECO:0000313" key="4">
    <source>
        <dbReference type="EMBL" id="CAL4102203.1"/>
    </source>
</evidence>
<evidence type="ECO:0000256" key="2">
    <source>
        <dbReference type="SAM" id="MobiDB-lite"/>
    </source>
</evidence>
<proteinExistence type="predicted"/>
<feature type="transmembrane region" description="Helical" evidence="3">
    <location>
        <begin position="12"/>
        <end position="30"/>
    </location>
</feature>
<evidence type="ECO:0000313" key="5">
    <source>
        <dbReference type="Proteomes" id="UP001497623"/>
    </source>
</evidence>
<comment type="caution">
    <text evidence="4">The sequence shown here is derived from an EMBL/GenBank/DDBJ whole genome shotgun (WGS) entry which is preliminary data.</text>
</comment>
<keyword evidence="5" id="KW-1185">Reference proteome</keyword>
<dbReference type="EMBL" id="CAXKWB010011693">
    <property type="protein sequence ID" value="CAL4102203.1"/>
    <property type="molecule type" value="Genomic_DNA"/>
</dbReference>